<evidence type="ECO:0000313" key="4">
    <source>
        <dbReference type="Proteomes" id="UP000823388"/>
    </source>
</evidence>
<comment type="caution">
    <text evidence="3">The sequence shown here is derived from an EMBL/GenBank/DDBJ whole genome shotgun (WGS) entry which is preliminary data.</text>
</comment>
<feature type="compositionally biased region" description="Basic and acidic residues" evidence="1">
    <location>
        <begin position="361"/>
        <end position="381"/>
    </location>
</feature>
<feature type="compositionally biased region" description="Polar residues" evidence="1">
    <location>
        <begin position="599"/>
        <end position="613"/>
    </location>
</feature>
<evidence type="ECO:0000256" key="2">
    <source>
        <dbReference type="SAM" id="Phobius"/>
    </source>
</evidence>
<feature type="region of interest" description="Disordered" evidence="1">
    <location>
        <begin position="312"/>
        <end position="342"/>
    </location>
</feature>
<feature type="region of interest" description="Disordered" evidence="1">
    <location>
        <begin position="683"/>
        <end position="710"/>
    </location>
</feature>
<feature type="transmembrane region" description="Helical" evidence="2">
    <location>
        <begin position="50"/>
        <end position="72"/>
    </location>
</feature>
<keyword evidence="2" id="KW-0812">Transmembrane</keyword>
<feature type="compositionally biased region" description="Low complexity" evidence="1">
    <location>
        <begin position="320"/>
        <end position="329"/>
    </location>
</feature>
<feature type="compositionally biased region" description="Basic and acidic residues" evidence="1">
    <location>
        <begin position="616"/>
        <end position="632"/>
    </location>
</feature>
<gene>
    <name evidence="3" type="ORF">PVAP13_5NG548300</name>
</gene>
<evidence type="ECO:0000256" key="1">
    <source>
        <dbReference type="SAM" id="MobiDB-lite"/>
    </source>
</evidence>
<feature type="region of interest" description="Disordered" evidence="1">
    <location>
        <begin position="594"/>
        <end position="648"/>
    </location>
</feature>
<dbReference type="EMBL" id="CM029046">
    <property type="protein sequence ID" value="KAG2592429.1"/>
    <property type="molecule type" value="Genomic_DNA"/>
</dbReference>
<accession>A0A8T0S7D9</accession>
<feature type="compositionally biased region" description="Basic and acidic residues" evidence="1">
    <location>
        <begin position="253"/>
        <end position="276"/>
    </location>
</feature>
<feature type="compositionally biased region" description="Polar residues" evidence="1">
    <location>
        <begin position="1034"/>
        <end position="1046"/>
    </location>
</feature>
<protein>
    <recommendedName>
        <fullName evidence="5">Ulp1 protease family C-terminal catalytic domain containing protein expressed</fullName>
    </recommendedName>
</protein>
<dbReference type="OrthoDB" id="1908091at2759"/>
<evidence type="ECO:0000313" key="3">
    <source>
        <dbReference type="EMBL" id="KAG2592429.1"/>
    </source>
</evidence>
<feature type="compositionally biased region" description="Polar residues" evidence="1">
    <location>
        <begin position="1000"/>
        <end position="1012"/>
    </location>
</feature>
<reference evidence="3" key="1">
    <citation type="submission" date="2020-05" db="EMBL/GenBank/DDBJ databases">
        <title>WGS assembly of Panicum virgatum.</title>
        <authorList>
            <person name="Lovell J.T."/>
            <person name="Jenkins J."/>
            <person name="Shu S."/>
            <person name="Juenger T.E."/>
            <person name="Schmutz J."/>
        </authorList>
    </citation>
    <scope>NUCLEOTIDE SEQUENCE</scope>
    <source>
        <strain evidence="3">AP13</strain>
    </source>
</reference>
<feature type="region of interest" description="Disordered" evidence="1">
    <location>
        <begin position="1225"/>
        <end position="1275"/>
    </location>
</feature>
<feature type="compositionally biased region" description="Polar residues" evidence="1">
    <location>
        <begin position="1226"/>
        <end position="1235"/>
    </location>
</feature>
<feature type="region of interest" description="Disordered" evidence="1">
    <location>
        <begin position="1000"/>
        <end position="1046"/>
    </location>
</feature>
<dbReference type="PANTHER" id="PTHR33870">
    <property type="entry name" value="CARDIOMYOPATHY-ASSOCIATED PROTEIN"/>
    <property type="match status" value="1"/>
</dbReference>
<dbReference type="AlphaFoldDB" id="A0A8T0S7D9"/>
<feature type="transmembrane region" description="Helical" evidence="2">
    <location>
        <begin position="26"/>
        <end position="44"/>
    </location>
</feature>
<dbReference type="PANTHER" id="PTHR33870:SF4">
    <property type="entry name" value="CARDIOMYOPATHY-ASSOCIATED PROTEIN"/>
    <property type="match status" value="1"/>
</dbReference>
<organism evidence="3 4">
    <name type="scientific">Panicum virgatum</name>
    <name type="common">Blackwell switchgrass</name>
    <dbReference type="NCBI Taxonomy" id="38727"/>
    <lineage>
        <taxon>Eukaryota</taxon>
        <taxon>Viridiplantae</taxon>
        <taxon>Streptophyta</taxon>
        <taxon>Embryophyta</taxon>
        <taxon>Tracheophyta</taxon>
        <taxon>Spermatophyta</taxon>
        <taxon>Magnoliopsida</taxon>
        <taxon>Liliopsida</taxon>
        <taxon>Poales</taxon>
        <taxon>Poaceae</taxon>
        <taxon>PACMAD clade</taxon>
        <taxon>Panicoideae</taxon>
        <taxon>Panicodae</taxon>
        <taxon>Paniceae</taxon>
        <taxon>Panicinae</taxon>
        <taxon>Panicum</taxon>
        <taxon>Panicum sect. Hiantes</taxon>
    </lineage>
</organism>
<keyword evidence="4" id="KW-1185">Reference proteome</keyword>
<feature type="region of interest" description="Disordered" evidence="1">
    <location>
        <begin position="249"/>
        <end position="288"/>
    </location>
</feature>
<feature type="region of interest" description="Disordered" evidence="1">
    <location>
        <begin position="1179"/>
        <end position="1199"/>
    </location>
</feature>
<keyword evidence="2" id="KW-0472">Membrane</keyword>
<feature type="compositionally biased region" description="Acidic residues" evidence="1">
    <location>
        <begin position="382"/>
        <end position="393"/>
    </location>
</feature>
<feature type="compositionally biased region" description="Basic and acidic residues" evidence="1">
    <location>
        <begin position="1263"/>
        <end position="1275"/>
    </location>
</feature>
<dbReference type="Proteomes" id="UP000823388">
    <property type="component" value="Chromosome 5N"/>
</dbReference>
<feature type="compositionally biased region" description="Basic and acidic residues" evidence="1">
    <location>
        <begin position="394"/>
        <end position="405"/>
    </location>
</feature>
<feature type="region of interest" description="Disordered" evidence="1">
    <location>
        <begin position="355"/>
        <end position="405"/>
    </location>
</feature>
<name>A0A8T0S7D9_PANVG</name>
<keyword evidence="2" id="KW-1133">Transmembrane helix</keyword>
<sequence length="1275" mass="139961">MALEAKQAAQCIKKVLRLFIRKSYRFVSEHPILFGLGVLLYLLYRSSPGFFAFLLSSSPVIICTTLLLGVLLSYGEINLPEAGEDHKGTPEISAFKVGNSSSDIHFEANQRLPVPEFRQDTSNFKEREIKQTISFKERVSEHVDVDDDVPLLRRADEEDERGDWRNIPRTLTPFPSMVNLRHESGIKEGLTFGNKRETEGSFCIEDSADGQTNLFDVAHLSGLNHKDTSLGLFSSNGNVSKHVDMEENLNQERFTDSAASKDREVSEEKQTEEHSGTSKSASSISTHQCEQTVSLNIDTRNVAEDKLLDSSLGSPWARVGSQDGSSGFDSDGDESSSPDASMTDIAPVLDEIDPLLGADSAHPDPIPKDDSDTDSHVSEDHQIDDDSNDEGDDNDAKDNVDGKKKDDGREAAFLWTADDEKNLMDLGYSEMERNRRLEILMARRRSRKNIRFEIDNSLIDVDSNGAGRSLDDLSRFRAQVPPIAVPRRNPFDLPYDSEEAAIPGSAPSVLHARKNPFDLPLEQPHDSGVPVRDNINAGESVMSPHRDMIFRRHESFNFGGMDAIQERRFSRLKPYFVPETVEWNASNFQRQFSDKSESKLSSVTESDVASSVADQEDPKDHDEKDLHRDHESPALVRQDSDLTDVGSECSDGINSIDVELDNSDIDDREIALHHFVFERSQEREAHLASTKGKGHEEDYTPKSAGNSKMPFHPIPDLLNWEDGDGDSSLGAKPSFQLNTEVKCSEWVSSSMPTVEGESHSGDLPECLDSDVASSSNTVVLGGSNTAKKDENVDLMSCSNDEMPLDNLIHESMELPSEFVTETLPVISRDLHPIPEERVVENFSMQEKHETVIFTESAASLIGLHVIEEHFDVGFDRNLSSVSSYPQASEAIESPSSEYAAVSNLFVSMAAEPNKVDIGDMNNEATAGYLLDSDDEAGKIYPEPMEESGIDESFLSELDTVGDFGVEPMRLDQQVPDQGSHDVNPANGVAAYSMISPQTSDNVSLTMSEGSTADSREPSPVVDDLNGPGFRWSLGASSNGDPEQTVYNPRKRILEASPSEAIHMELKQPHSDSEVPSDDTPAAASSELEVATNVLVTSTTNPEMTILDAKSLEDIKSAFNVVSDGVVSEPAMDTEILHISGVDVDSEPKESGELHVIDAKSVDDIHAAFKEHCDSVVNRSLEENEGKAGYGDSETAESTKHDELTEALHAESPHSVGDAGEALPIESTRNMISNETKTQDEIDAVFSKVSDSSAKSTAEAVESEGSHEREVGNEHH</sequence>
<proteinExistence type="predicted"/>
<evidence type="ECO:0008006" key="5">
    <source>
        <dbReference type="Google" id="ProtNLM"/>
    </source>
</evidence>